<dbReference type="InterPro" id="IPR025877">
    <property type="entry name" value="MobA-like_NTP_Trfase"/>
</dbReference>
<evidence type="ECO:0000259" key="1">
    <source>
        <dbReference type="Pfam" id="PF12804"/>
    </source>
</evidence>
<sequence length="196" mass="21180">MKTTGIIILAAGASKRLGTPKQQLQYQNKSLLLNAVHTACNTGASPVVVVLGAYATQIKQALATEEVHTVVNEQWPAGMGSSIQTGMQHLLKIAPDVNSVMLLVCDQPHITSSLLQELHQLKTGTGKPLAACSYGDTYGTPAIFDKPFFPELLALHGQEGARRIIRRHIDNTATLHFPQGQIDIDTSADYEQLTAR</sequence>
<evidence type="ECO:0000313" key="3">
    <source>
        <dbReference type="Proteomes" id="UP000199656"/>
    </source>
</evidence>
<protein>
    <submittedName>
        <fullName evidence="2">Molybdenum cofactor cytidylyltransferase</fullName>
    </submittedName>
</protein>
<dbReference type="PANTHER" id="PTHR43777:SF1">
    <property type="entry name" value="MOLYBDENUM COFACTOR CYTIDYLYLTRANSFERASE"/>
    <property type="match status" value="1"/>
</dbReference>
<name>A0A1H4BX33_9BACT</name>
<reference evidence="3" key="1">
    <citation type="submission" date="2016-10" db="EMBL/GenBank/DDBJ databases">
        <authorList>
            <person name="Varghese N."/>
            <person name="Submissions S."/>
        </authorList>
    </citation>
    <scope>NUCLEOTIDE SEQUENCE [LARGE SCALE GENOMIC DNA]</scope>
    <source>
        <strain evidence="3">DSM 23920</strain>
    </source>
</reference>
<proteinExistence type="predicted"/>
<dbReference type="Gene3D" id="3.90.550.10">
    <property type="entry name" value="Spore Coat Polysaccharide Biosynthesis Protein SpsA, Chain A"/>
    <property type="match status" value="1"/>
</dbReference>
<dbReference type="Proteomes" id="UP000199656">
    <property type="component" value="Unassembled WGS sequence"/>
</dbReference>
<organism evidence="2 3">
    <name type="scientific">Chitinophaga terrae</name>
    <name type="common">ex Kim and Jung 2007</name>
    <dbReference type="NCBI Taxonomy" id="408074"/>
    <lineage>
        <taxon>Bacteria</taxon>
        <taxon>Pseudomonadati</taxon>
        <taxon>Bacteroidota</taxon>
        <taxon>Chitinophagia</taxon>
        <taxon>Chitinophagales</taxon>
        <taxon>Chitinophagaceae</taxon>
        <taxon>Chitinophaga</taxon>
    </lineage>
</organism>
<dbReference type="OrthoDB" id="9779263at2"/>
<gene>
    <name evidence="2" type="ORF">SAMN05660909_02299</name>
</gene>
<dbReference type="GO" id="GO:0016779">
    <property type="term" value="F:nucleotidyltransferase activity"/>
    <property type="evidence" value="ECO:0007669"/>
    <property type="project" value="UniProtKB-KW"/>
</dbReference>
<evidence type="ECO:0000313" key="2">
    <source>
        <dbReference type="EMBL" id="SEA52686.1"/>
    </source>
</evidence>
<dbReference type="PANTHER" id="PTHR43777">
    <property type="entry name" value="MOLYBDENUM COFACTOR CYTIDYLYLTRANSFERASE"/>
    <property type="match status" value="1"/>
</dbReference>
<dbReference type="STRING" id="408074.SAMN05660909_02299"/>
<keyword evidence="3" id="KW-1185">Reference proteome</keyword>
<dbReference type="AlphaFoldDB" id="A0A1H4BX33"/>
<dbReference type="SUPFAM" id="SSF53448">
    <property type="entry name" value="Nucleotide-diphospho-sugar transferases"/>
    <property type="match status" value="1"/>
</dbReference>
<accession>A0A1H4BX33</accession>
<keyword evidence="2" id="KW-0548">Nucleotidyltransferase</keyword>
<dbReference type="EMBL" id="FNRL01000009">
    <property type="protein sequence ID" value="SEA52686.1"/>
    <property type="molecule type" value="Genomic_DNA"/>
</dbReference>
<keyword evidence="2" id="KW-0808">Transferase</keyword>
<dbReference type="CDD" id="cd04182">
    <property type="entry name" value="GT_2_like_f"/>
    <property type="match status" value="1"/>
</dbReference>
<dbReference type="InterPro" id="IPR029044">
    <property type="entry name" value="Nucleotide-diphossugar_trans"/>
</dbReference>
<dbReference type="RefSeq" id="WP_089761703.1">
    <property type="nucleotide sequence ID" value="NZ_BKAT01000034.1"/>
</dbReference>
<dbReference type="Pfam" id="PF12804">
    <property type="entry name" value="NTP_transf_3"/>
    <property type="match status" value="1"/>
</dbReference>
<feature type="domain" description="MobA-like NTP transferase" evidence="1">
    <location>
        <begin position="7"/>
        <end position="170"/>
    </location>
</feature>